<name>A0ABD5Q539_9EURY</name>
<dbReference type="RefSeq" id="WP_254268685.1">
    <property type="nucleotide sequence ID" value="NZ_CP100400.1"/>
</dbReference>
<comment type="caution">
    <text evidence="2">The sequence shown here is derived from an EMBL/GenBank/DDBJ whole genome shotgun (WGS) entry which is preliminary data.</text>
</comment>
<feature type="transmembrane region" description="Helical" evidence="1">
    <location>
        <begin position="52"/>
        <end position="72"/>
    </location>
</feature>
<sequence>MTPGVVLQTVTGGSETVVVLALAGLLVAAGLSLVVVYELFEGYRRNGTRPMLALAVGLALLVTGPIFLRLAFANVVAVSPATRSLATTASELLGLAVIMYAIYDP</sequence>
<evidence type="ECO:0000313" key="3">
    <source>
        <dbReference type="Proteomes" id="UP001595945"/>
    </source>
</evidence>
<evidence type="ECO:0000256" key="1">
    <source>
        <dbReference type="SAM" id="Phobius"/>
    </source>
</evidence>
<keyword evidence="1" id="KW-0472">Membrane</keyword>
<dbReference type="Proteomes" id="UP001595945">
    <property type="component" value="Unassembled WGS sequence"/>
</dbReference>
<organism evidence="2 3">
    <name type="scientific">Halorussus aquaticus</name>
    <dbReference type="NCBI Taxonomy" id="2953748"/>
    <lineage>
        <taxon>Archaea</taxon>
        <taxon>Methanobacteriati</taxon>
        <taxon>Methanobacteriota</taxon>
        <taxon>Stenosarchaea group</taxon>
        <taxon>Halobacteria</taxon>
        <taxon>Halobacteriales</taxon>
        <taxon>Haladaptataceae</taxon>
        <taxon>Halorussus</taxon>
    </lineage>
</organism>
<keyword evidence="1" id="KW-1133">Transmembrane helix</keyword>
<dbReference type="EMBL" id="JBHSHT010000002">
    <property type="protein sequence ID" value="MFC4825670.1"/>
    <property type="molecule type" value="Genomic_DNA"/>
</dbReference>
<gene>
    <name evidence="2" type="ORF">ACFO9K_15535</name>
</gene>
<proteinExistence type="predicted"/>
<dbReference type="AlphaFoldDB" id="A0ABD5Q539"/>
<dbReference type="Pfam" id="PF24365">
    <property type="entry name" value="DUF7521"/>
    <property type="match status" value="1"/>
</dbReference>
<keyword evidence="1" id="KW-0812">Transmembrane</keyword>
<dbReference type="GeneID" id="73043609"/>
<protein>
    <submittedName>
        <fullName evidence="2">Uncharacterized protein</fullName>
    </submittedName>
</protein>
<reference evidence="2 3" key="1">
    <citation type="journal article" date="2019" name="Int. J. Syst. Evol. Microbiol.">
        <title>The Global Catalogue of Microorganisms (GCM) 10K type strain sequencing project: providing services to taxonomists for standard genome sequencing and annotation.</title>
        <authorList>
            <consortium name="The Broad Institute Genomics Platform"/>
            <consortium name="The Broad Institute Genome Sequencing Center for Infectious Disease"/>
            <person name="Wu L."/>
            <person name="Ma J."/>
        </authorList>
    </citation>
    <scope>NUCLEOTIDE SEQUENCE [LARGE SCALE GENOMIC DNA]</scope>
    <source>
        <strain evidence="2 3">XZYJ18</strain>
    </source>
</reference>
<evidence type="ECO:0000313" key="2">
    <source>
        <dbReference type="EMBL" id="MFC4825670.1"/>
    </source>
</evidence>
<dbReference type="InterPro" id="IPR055943">
    <property type="entry name" value="DUF7521"/>
</dbReference>
<keyword evidence="3" id="KW-1185">Reference proteome</keyword>
<feature type="transmembrane region" description="Helical" evidence="1">
    <location>
        <begin position="17"/>
        <end position="40"/>
    </location>
</feature>
<accession>A0ABD5Q539</accession>